<dbReference type="AlphaFoldDB" id="A0AAD9PWL7"/>
<evidence type="ECO:0000256" key="8">
    <source>
        <dbReference type="ARBA" id="ARBA00048679"/>
    </source>
</evidence>
<sequence>MGVVLYELCNLQHAFQGESLMGVMYKIVERNPPKLSERYSKELQSLYERMLDKDPTNRPSATEILKNEYIAKHSAKLKDQMSGKCGSYLESSEAETRTKQQVKPEERSLYQEPRGRPLTPMDKMKMRKQQKADEEAERIRKYTASQVAENQAKYSTHKKNQSQVSLPWVKENPDVFNDVAFSATTTDSSDFSLPPSPLSVVPSASKLNTDEDQCLAAEASLNSSEVSEIPDEAELAETFYSQFEDEFENDDSEDNSKDDDDLSALMGQMQVALEQTASDDEILPEDQQLTDTWRRNRIQALRTYPCSFTRERLSYGSCMRECERLFGAKVFQQVYSYLESVRFGEKTSSEDSVLEGLSKIVNKPGDCFLVDQLLFMEKQAEISAMT</sequence>
<keyword evidence="6" id="KW-0067">ATP-binding</keyword>
<dbReference type="GO" id="GO:0004674">
    <property type="term" value="F:protein serine/threonine kinase activity"/>
    <property type="evidence" value="ECO:0007669"/>
    <property type="project" value="UniProtKB-KW"/>
</dbReference>
<organism evidence="11 12">
    <name type="scientific">Acropora cervicornis</name>
    <name type="common">Staghorn coral</name>
    <dbReference type="NCBI Taxonomy" id="6130"/>
    <lineage>
        <taxon>Eukaryota</taxon>
        <taxon>Metazoa</taxon>
        <taxon>Cnidaria</taxon>
        <taxon>Anthozoa</taxon>
        <taxon>Hexacorallia</taxon>
        <taxon>Scleractinia</taxon>
        <taxon>Astrocoeniina</taxon>
        <taxon>Acroporidae</taxon>
        <taxon>Acropora</taxon>
    </lineage>
</organism>
<dbReference type="GO" id="GO:0005524">
    <property type="term" value="F:ATP binding"/>
    <property type="evidence" value="ECO:0007669"/>
    <property type="project" value="UniProtKB-KW"/>
</dbReference>
<name>A0AAD9PWL7_ACRCE</name>
<keyword evidence="3" id="KW-0808">Transferase</keyword>
<feature type="region of interest" description="Disordered" evidence="9">
    <location>
        <begin position="88"/>
        <end position="137"/>
    </location>
</feature>
<dbReference type="Gene3D" id="1.10.510.10">
    <property type="entry name" value="Transferase(Phosphotransferase) domain 1"/>
    <property type="match status" value="1"/>
</dbReference>
<reference evidence="11" key="1">
    <citation type="journal article" date="2023" name="G3 (Bethesda)">
        <title>Whole genome assembly and annotation of the endangered Caribbean coral Acropora cervicornis.</title>
        <authorList>
            <person name="Selwyn J.D."/>
            <person name="Vollmer S.V."/>
        </authorList>
    </citation>
    <scope>NUCLEOTIDE SEQUENCE</scope>
    <source>
        <strain evidence="11">K2</strain>
    </source>
</reference>
<evidence type="ECO:0000313" key="12">
    <source>
        <dbReference type="Proteomes" id="UP001249851"/>
    </source>
</evidence>
<comment type="catalytic activity">
    <reaction evidence="8">
        <text>L-seryl-[protein] + ATP = O-phospho-L-seryl-[protein] + ADP + H(+)</text>
        <dbReference type="Rhea" id="RHEA:17989"/>
        <dbReference type="Rhea" id="RHEA-COMP:9863"/>
        <dbReference type="Rhea" id="RHEA-COMP:11604"/>
        <dbReference type="ChEBI" id="CHEBI:15378"/>
        <dbReference type="ChEBI" id="CHEBI:29999"/>
        <dbReference type="ChEBI" id="CHEBI:30616"/>
        <dbReference type="ChEBI" id="CHEBI:83421"/>
        <dbReference type="ChEBI" id="CHEBI:456216"/>
        <dbReference type="EC" id="2.7.11.1"/>
    </reaction>
</comment>
<dbReference type="InterPro" id="IPR011009">
    <property type="entry name" value="Kinase-like_dom_sf"/>
</dbReference>
<evidence type="ECO:0000256" key="5">
    <source>
        <dbReference type="ARBA" id="ARBA00022777"/>
    </source>
</evidence>
<comment type="caution">
    <text evidence="11">The sequence shown here is derived from an EMBL/GenBank/DDBJ whole genome shotgun (WGS) entry which is preliminary data.</text>
</comment>
<dbReference type="EC" id="2.7.11.1" evidence="1"/>
<gene>
    <name evidence="11" type="ORF">P5673_028945</name>
</gene>
<evidence type="ECO:0000256" key="9">
    <source>
        <dbReference type="SAM" id="MobiDB-lite"/>
    </source>
</evidence>
<reference evidence="11" key="2">
    <citation type="journal article" date="2023" name="Science">
        <title>Genomic signatures of disease resistance in endangered staghorn corals.</title>
        <authorList>
            <person name="Vollmer S.V."/>
            <person name="Selwyn J.D."/>
            <person name="Despard B.A."/>
            <person name="Roesel C.L."/>
        </authorList>
    </citation>
    <scope>NUCLEOTIDE SEQUENCE</scope>
    <source>
        <strain evidence="11">K2</strain>
    </source>
</reference>
<keyword evidence="12" id="KW-1185">Reference proteome</keyword>
<evidence type="ECO:0000256" key="6">
    <source>
        <dbReference type="ARBA" id="ARBA00022840"/>
    </source>
</evidence>
<feature type="compositionally biased region" description="Basic and acidic residues" evidence="9">
    <location>
        <begin position="94"/>
        <end position="115"/>
    </location>
</feature>
<accession>A0AAD9PWL7</accession>
<evidence type="ECO:0000259" key="10">
    <source>
        <dbReference type="PROSITE" id="PS50011"/>
    </source>
</evidence>
<evidence type="ECO:0000256" key="4">
    <source>
        <dbReference type="ARBA" id="ARBA00022741"/>
    </source>
</evidence>
<dbReference type="PANTHER" id="PTHR44899">
    <property type="entry name" value="CAMK FAMILY PROTEIN KINASE"/>
    <property type="match status" value="1"/>
</dbReference>
<keyword evidence="4" id="KW-0547">Nucleotide-binding</keyword>
<keyword evidence="2" id="KW-0723">Serine/threonine-protein kinase</keyword>
<evidence type="ECO:0000313" key="11">
    <source>
        <dbReference type="EMBL" id="KAK2550424.1"/>
    </source>
</evidence>
<protein>
    <recommendedName>
        <fullName evidence="1">non-specific serine/threonine protein kinase</fullName>
        <ecNumber evidence="1">2.7.11.1</ecNumber>
    </recommendedName>
</protein>
<evidence type="ECO:0000256" key="2">
    <source>
        <dbReference type="ARBA" id="ARBA00022527"/>
    </source>
</evidence>
<proteinExistence type="predicted"/>
<dbReference type="PANTHER" id="PTHR44899:SF3">
    <property type="entry name" value="SERINE_THREONINE-PROTEIN KINASE NEK1"/>
    <property type="match status" value="1"/>
</dbReference>
<keyword evidence="5 11" id="KW-0418">Kinase</keyword>
<dbReference type="InterPro" id="IPR051131">
    <property type="entry name" value="NEK_Ser/Thr_kinase_NIMA"/>
</dbReference>
<evidence type="ECO:0000256" key="7">
    <source>
        <dbReference type="ARBA" id="ARBA00047899"/>
    </source>
</evidence>
<dbReference type="Proteomes" id="UP001249851">
    <property type="component" value="Unassembled WGS sequence"/>
</dbReference>
<evidence type="ECO:0000256" key="3">
    <source>
        <dbReference type="ARBA" id="ARBA00022679"/>
    </source>
</evidence>
<dbReference type="SUPFAM" id="SSF56112">
    <property type="entry name" value="Protein kinase-like (PK-like)"/>
    <property type="match status" value="1"/>
</dbReference>
<dbReference type="EMBL" id="JARQWQ010000111">
    <property type="protein sequence ID" value="KAK2550424.1"/>
    <property type="molecule type" value="Genomic_DNA"/>
</dbReference>
<evidence type="ECO:0000256" key="1">
    <source>
        <dbReference type="ARBA" id="ARBA00012513"/>
    </source>
</evidence>
<comment type="catalytic activity">
    <reaction evidence="7">
        <text>L-threonyl-[protein] + ATP = O-phospho-L-threonyl-[protein] + ADP + H(+)</text>
        <dbReference type="Rhea" id="RHEA:46608"/>
        <dbReference type="Rhea" id="RHEA-COMP:11060"/>
        <dbReference type="Rhea" id="RHEA-COMP:11605"/>
        <dbReference type="ChEBI" id="CHEBI:15378"/>
        <dbReference type="ChEBI" id="CHEBI:30013"/>
        <dbReference type="ChEBI" id="CHEBI:30616"/>
        <dbReference type="ChEBI" id="CHEBI:61977"/>
        <dbReference type="ChEBI" id="CHEBI:456216"/>
        <dbReference type="EC" id="2.7.11.1"/>
    </reaction>
</comment>
<feature type="domain" description="Protein kinase" evidence="10">
    <location>
        <begin position="1"/>
        <end position="70"/>
    </location>
</feature>
<dbReference type="PROSITE" id="PS50011">
    <property type="entry name" value="PROTEIN_KINASE_DOM"/>
    <property type="match status" value="1"/>
</dbReference>
<dbReference type="InterPro" id="IPR000719">
    <property type="entry name" value="Prot_kinase_dom"/>
</dbReference>